<dbReference type="PROSITE" id="PS50110">
    <property type="entry name" value="RESPONSE_REGULATORY"/>
    <property type="match status" value="2"/>
</dbReference>
<evidence type="ECO:0000256" key="1">
    <source>
        <dbReference type="PROSITE-ProRule" id="PRU00110"/>
    </source>
</evidence>
<dbReference type="CDD" id="cd01949">
    <property type="entry name" value="GGDEF"/>
    <property type="match status" value="1"/>
</dbReference>
<feature type="domain" description="HPt" evidence="5">
    <location>
        <begin position="1"/>
        <end position="94"/>
    </location>
</feature>
<evidence type="ECO:0000313" key="6">
    <source>
        <dbReference type="EMBL" id="MRH43356.1"/>
    </source>
</evidence>
<keyword evidence="2" id="KW-0597">Phosphoprotein</keyword>
<dbReference type="Pfam" id="PF00990">
    <property type="entry name" value="GGDEF"/>
    <property type="match status" value="1"/>
</dbReference>
<dbReference type="InterPro" id="IPR000160">
    <property type="entry name" value="GGDEF_dom"/>
</dbReference>
<dbReference type="PROSITE" id="PS50887">
    <property type="entry name" value="GGDEF"/>
    <property type="match status" value="1"/>
</dbReference>
<dbReference type="CDD" id="cd17574">
    <property type="entry name" value="REC_OmpR"/>
    <property type="match status" value="1"/>
</dbReference>
<feature type="modified residue" description="4-aspartylphosphate" evidence="2">
    <location>
        <position position="157"/>
    </location>
</feature>
<dbReference type="CDD" id="cd00156">
    <property type="entry name" value="REC"/>
    <property type="match status" value="1"/>
</dbReference>
<dbReference type="GO" id="GO:0043709">
    <property type="term" value="P:cell adhesion involved in single-species biofilm formation"/>
    <property type="evidence" value="ECO:0007669"/>
    <property type="project" value="TreeGrafter"/>
</dbReference>
<feature type="modified residue" description="4-aspartylphosphate" evidence="2">
    <location>
        <position position="469"/>
    </location>
</feature>
<dbReference type="InterPro" id="IPR036641">
    <property type="entry name" value="HPT_dom_sf"/>
</dbReference>
<dbReference type="PANTHER" id="PTHR45138:SF9">
    <property type="entry name" value="DIGUANYLATE CYCLASE DGCM-RELATED"/>
    <property type="match status" value="1"/>
</dbReference>
<dbReference type="SUPFAM" id="SSF47226">
    <property type="entry name" value="Histidine-containing phosphotransfer domain, HPT domain"/>
    <property type="match status" value="1"/>
</dbReference>
<evidence type="ECO:0000313" key="7">
    <source>
        <dbReference type="Proteomes" id="UP000799092"/>
    </source>
</evidence>
<sequence>MQKYQDMFLKRYKTILDEWKQKEEISTGELYRFLHSIKGTASSIELDNLSEISHQLIERLDKEDDSIWRQEEWGNFVQPLALLLNNHAEVVKTAEQNQLELNTIANQQIILLLDDDIELLNSLKQHLENDYIVLVATQLNRAVQLFYDYHPDLVIIDYDIGSENSSELLDKIYNSVGGSFTPVLFISEEDKLQNRKEAYDLGALDFLVRPIDLDVFQSLIANRLRLKQSLNNQIMIDPLTNAYNRSFLKANWERLLKKFQETSNPYSMALIDLDNFKLVNDQYGHSVGDQVLSQFAELVLNEKRQEDNLIRYGGEEFILIMPNVTQAQAKSLVEGILNTFMQLENKVNDQNIYLSFTAGVAQIEQDSQTMDQLIERSDQALYYGKENGKKCVQVYHNQMNSVNQMKKQVNRLRIAIVDDDRVIQEMLSDQLSRLNFANYSLEVKSFREGETFLESDWYRQPGKYVILLDGIMPRMDGLEVLAKLRKTENESDMGIVMLTGRQKDKDIVRALELGADDYITKPFSIQELEARIKRIVHRLF</sequence>
<dbReference type="GO" id="GO:0005886">
    <property type="term" value="C:plasma membrane"/>
    <property type="evidence" value="ECO:0007669"/>
    <property type="project" value="TreeGrafter"/>
</dbReference>
<name>A0A6A8DFP8_9BACI</name>
<dbReference type="NCBIfam" id="TIGR00254">
    <property type="entry name" value="GGDEF"/>
    <property type="match status" value="1"/>
</dbReference>
<evidence type="ECO:0000259" key="4">
    <source>
        <dbReference type="PROSITE" id="PS50887"/>
    </source>
</evidence>
<feature type="domain" description="Response regulatory" evidence="3">
    <location>
        <begin position="109"/>
        <end position="224"/>
    </location>
</feature>
<dbReference type="FunFam" id="3.30.70.270:FF:000001">
    <property type="entry name" value="Diguanylate cyclase domain protein"/>
    <property type="match status" value="1"/>
</dbReference>
<dbReference type="InterPro" id="IPR029787">
    <property type="entry name" value="Nucleotide_cyclase"/>
</dbReference>
<dbReference type="InterPro" id="IPR008207">
    <property type="entry name" value="Sig_transdc_His_kin_Hpt_dom"/>
</dbReference>
<reference evidence="6" key="1">
    <citation type="submission" date="2019-11" db="EMBL/GenBank/DDBJ databases">
        <authorList>
            <person name="Li J."/>
        </authorList>
    </citation>
    <scope>NUCLEOTIDE SEQUENCE</scope>
    <source>
        <strain evidence="6">B6B</strain>
    </source>
</reference>
<comment type="caution">
    <text evidence="6">The sequence shown here is derived from an EMBL/GenBank/DDBJ whole genome shotgun (WGS) entry which is preliminary data.</text>
</comment>
<dbReference type="RefSeq" id="WP_153736991.1">
    <property type="nucleotide sequence ID" value="NZ_WJNG01000009.1"/>
</dbReference>
<dbReference type="OrthoDB" id="9759607at2"/>
<dbReference type="Gene3D" id="3.30.70.270">
    <property type="match status" value="1"/>
</dbReference>
<feature type="domain" description="Response regulatory" evidence="3">
    <location>
        <begin position="413"/>
        <end position="536"/>
    </location>
</feature>
<dbReference type="Pfam" id="PF00072">
    <property type="entry name" value="Response_reg"/>
    <property type="match status" value="2"/>
</dbReference>
<dbReference type="SMART" id="SM00267">
    <property type="entry name" value="GGDEF"/>
    <property type="match status" value="1"/>
</dbReference>
<dbReference type="SUPFAM" id="SSF55073">
    <property type="entry name" value="Nucleotide cyclase"/>
    <property type="match status" value="1"/>
</dbReference>
<evidence type="ECO:0000259" key="3">
    <source>
        <dbReference type="PROSITE" id="PS50110"/>
    </source>
</evidence>
<dbReference type="Gene3D" id="1.20.120.160">
    <property type="entry name" value="HPT domain"/>
    <property type="match status" value="1"/>
</dbReference>
<feature type="modified residue" description="Phosphohistidine" evidence="1">
    <location>
        <position position="35"/>
    </location>
</feature>
<dbReference type="GO" id="GO:1902201">
    <property type="term" value="P:negative regulation of bacterial-type flagellum-dependent cell motility"/>
    <property type="evidence" value="ECO:0007669"/>
    <property type="project" value="TreeGrafter"/>
</dbReference>
<evidence type="ECO:0000259" key="5">
    <source>
        <dbReference type="PROSITE" id="PS50894"/>
    </source>
</evidence>
<proteinExistence type="predicted"/>
<dbReference type="SMART" id="SM00448">
    <property type="entry name" value="REC"/>
    <property type="match status" value="2"/>
</dbReference>
<dbReference type="EMBL" id="WJNG01000009">
    <property type="protein sequence ID" value="MRH43356.1"/>
    <property type="molecule type" value="Genomic_DNA"/>
</dbReference>
<dbReference type="Proteomes" id="UP000799092">
    <property type="component" value="Unassembled WGS sequence"/>
</dbReference>
<dbReference type="Gene3D" id="3.40.50.2300">
    <property type="match status" value="2"/>
</dbReference>
<gene>
    <name evidence="6" type="ORF">GH741_11770</name>
</gene>
<feature type="domain" description="GGDEF" evidence="4">
    <location>
        <begin position="264"/>
        <end position="397"/>
    </location>
</feature>
<dbReference type="PANTHER" id="PTHR45138">
    <property type="entry name" value="REGULATORY COMPONENTS OF SENSORY TRANSDUCTION SYSTEM"/>
    <property type="match status" value="1"/>
</dbReference>
<dbReference type="GO" id="GO:0052621">
    <property type="term" value="F:diguanylate cyclase activity"/>
    <property type="evidence" value="ECO:0007669"/>
    <property type="project" value="TreeGrafter"/>
</dbReference>
<keyword evidence="7" id="KW-1185">Reference proteome</keyword>
<accession>A0A6A8DFP8</accession>
<dbReference type="InterPro" id="IPR043128">
    <property type="entry name" value="Rev_trsase/Diguanyl_cyclase"/>
</dbReference>
<dbReference type="InterPro" id="IPR001789">
    <property type="entry name" value="Sig_transdc_resp-reg_receiver"/>
</dbReference>
<dbReference type="GO" id="GO:0000160">
    <property type="term" value="P:phosphorelay signal transduction system"/>
    <property type="evidence" value="ECO:0007669"/>
    <property type="project" value="InterPro"/>
</dbReference>
<dbReference type="PROSITE" id="PS50894">
    <property type="entry name" value="HPT"/>
    <property type="match status" value="1"/>
</dbReference>
<protein>
    <submittedName>
        <fullName evidence="6">Diguanylate cyclase</fullName>
    </submittedName>
</protein>
<dbReference type="InterPro" id="IPR011006">
    <property type="entry name" value="CheY-like_superfamily"/>
</dbReference>
<dbReference type="AlphaFoldDB" id="A0A6A8DFP8"/>
<dbReference type="SUPFAM" id="SSF52172">
    <property type="entry name" value="CheY-like"/>
    <property type="match status" value="2"/>
</dbReference>
<organism evidence="6 7">
    <name type="scientific">Aquibacillus halophilus</name>
    <dbReference type="NCBI Taxonomy" id="930132"/>
    <lineage>
        <taxon>Bacteria</taxon>
        <taxon>Bacillati</taxon>
        <taxon>Bacillota</taxon>
        <taxon>Bacilli</taxon>
        <taxon>Bacillales</taxon>
        <taxon>Bacillaceae</taxon>
        <taxon>Aquibacillus</taxon>
    </lineage>
</organism>
<dbReference type="InterPro" id="IPR050469">
    <property type="entry name" value="Diguanylate_Cyclase"/>
</dbReference>
<evidence type="ECO:0000256" key="2">
    <source>
        <dbReference type="PROSITE-ProRule" id="PRU00169"/>
    </source>
</evidence>